<dbReference type="EMBL" id="SPMX01000006">
    <property type="protein sequence ID" value="NMQ04286.1"/>
    <property type="molecule type" value="Genomic_DNA"/>
</dbReference>
<evidence type="ECO:0000259" key="1">
    <source>
        <dbReference type="Pfam" id="PF13546"/>
    </source>
</evidence>
<dbReference type="PANTHER" id="PTHR33627">
    <property type="entry name" value="TRANSPOSASE"/>
    <property type="match status" value="1"/>
</dbReference>
<keyword evidence="3" id="KW-1185">Reference proteome</keyword>
<evidence type="ECO:0000313" key="2">
    <source>
        <dbReference type="EMBL" id="NMQ04286.1"/>
    </source>
</evidence>
<feature type="domain" description="Transposase IS701-like DDE" evidence="1">
    <location>
        <begin position="21"/>
        <end position="103"/>
    </location>
</feature>
<reference evidence="2" key="1">
    <citation type="submission" date="2019-03" db="EMBL/GenBank/DDBJ databases">
        <title>Metabolic reconstructions from genomes of highly enriched 'Candidatus Accumulibacter' and 'Candidatus Competibacter' bioreactor populations.</title>
        <authorList>
            <person name="Annavajhala M.K."/>
            <person name="Welles L."/>
            <person name="Abbas B."/>
            <person name="Sorokin D."/>
            <person name="Park H."/>
            <person name="Van Loosdrecht M."/>
            <person name="Chandran K."/>
        </authorList>
    </citation>
    <scope>NUCLEOTIDE SEQUENCE</scope>
    <source>
        <strain evidence="2">SBR_L</strain>
    </source>
</reference>
<dbReference type="InterPro" id="IPR038721">
    <property type="entry name" value="IS701-like_DDE_dom"/>
</dbReference>
<accession>A0ABX1T6V2</accession>
<sequence>MYLFGIRRAVASCCENLSIRFQSFRECLAVRREVWPIIDFELFLPEHWVENAKHCQEAGIAESAPVFRSKPQMAAEMVKRARAAGVRFGFIGADGLYGHATWLLLDWDDIC</sequence>
<dbReference type="Pfam" id="PF13546">
    <property type="entry name" value="DDE_5"/>
    <property type="match status" value="1"/>
</dbReference>
<dbReference type="InterPro" id="IPR039365">
    <property type="entry name" value="IS701-like"/>
</dbReference>
<protein>
    <recommendedName>
        <fullName evidence="1">Transposase IS701-like DDE domain-containing protein</fullName>
    </recommendedName>
</protein>
<proteinExistence type="predicted"/>
<gene>
    <name evidence="2" type="ORF">E4Q08_02920</name>
</gene>
<evidence type="ECO:0000313" key="3">
    <source>
        <dbReference type="Proteomes" id="UP000886469"/>
    </source>
</evidence>
<organism evidence="2 3">
    <name type="scientific">Candidatus Accumulibacter contiguus</name>
    <dbReference type="NCBI Taxonomy" id="2954381"/>
    <lineage>
        <taxon>Bacteria</taxon>
        <taxon>Pseudomonadati</taxon>
        <taxon>Pseudomonadota</taxon>
        <taxon>Betaproteobacteria</taxon>
        <taxon>Candidatus Accumulibacter</taxon>
    </lineage>
</organism>
<dbReference type="Proteomes" id="UP000886469">
    <property type="component" value="Unassembled WGS sequence"/>
</dbReference>
<comment type="caution">
    <text evidence="2">The sequence shown here is derived from an EMBL/GenBank/DDBJ whole genome shotgun (WGS) entry which is preliminary data.</text>
</comment>
<name>A0ABX1T6V2_9PROT</name>
<dbReference type="PANTHER" id="PTHR33627:SF1">
    <property type="entry name" value="TRANSPOSASE"/>
    <property type="match status" value="1"/>
</dbReference>